<dbReference type="InterPro" id="IPR029058">
    <property type="entry name" value="AB_hydrolase_fold"/>
</dbReference>
<feature type="domain" description="AB hydrolase-1" evidence="1">
    <location>
        <begin position="12"/>
        <end position="187"/>
    </location>
</feature>
<proteinExistence type="predicted"/>
<sequence>MPPALLNLDLHIRDIGQFLESADLTDAILVAHAYAGMVITGVAERYPQRIAALVYVNGVVPADGEAMVDQLQTVRGPEFVARIRNYIESGEPFMAPPTTAEEIADRWSITDPADQAFMLPRLSPQPTLTFSQAVRTGNPDANNLRREFILCSESGFEAVAEQATASGWPVHRIDTGHDPMVTTPQELSTILLDIAGR</sequence>
<dbReference type="InterPro" id="IPR045889">
    <property type="entry name" value="MES/HNL"/>
</dbReference>
<organism evidence="2 3">
    <name type="scientific">Geodia barretti</name>
    <name type="common">Barrett's horny sponge</name>
    <dbReference type="NCBI Taxonomy" id="519541"/>
    <lineage>
        <taxon>Eukaryota</taxon>
        <taxon>Metazoa</taxon>
        <taxon>Porifera</taxon>
        <taxon>Demospongiae</taxon>
        <taxon>Heteroscleromorpha</taxon>
        <taxon>Tetractinellida</taxon>
        <taxon>Astrophorina</taxon>
        <taxon>Geodiidae</taxon>
        <taxon>Geodia</taxon>
    </lineage>
</organism>
<dbReference type="Pfam" id="PF12697">
    <property type="entry name" value="Abhydrolase_6"/>
    <property type="match status" value="1"/>
</dbReference>
<dbReference type="Proteomes" id="UP001174909">
    <property type="component" value="Unassembled WGS sequence"/>
</dbReference>
<dbReference type="InterPro" id="IPR000073">
    <property type="entry name" value="AB_hydrolase_1"/>
</dbReference>
<dbReference type="GO" id="GO:0080030">
    <property type="term" value="F:methyl indole-3-acetate esterase activity"/>
    <property type="evidence" value="ECO:0007669"/>
    <property type="project" value="TreeGrafter"/>
</dbReference>
<protein>
    <recommendedName>
        <fullName evidence="1">AB hydrolase-1 domain-containing protein</fullName>
    </recommendedName>
</protein>
<gene>
    <name evidence="2" type="ORF">GBAR_LOCUS23884</name>
</gene>
<dbReference type="GO" id="GO:0009694">
    <property type="term" value="P:jasmonic acid metabolic process"/>
    <property type="evidence" value="ECO:0007669"/>
    <property type="project" value="TreeGrafter"/>
</dbReference>
<dbReference type="GO" id="GO:0080032">
    <property type="term" value="F:methyl jasmonate esterase activity"/>
    <property type="evidence" value="ECO:0007669"/>
    <property type="project" value="TreeGrafter"/>
</dbReference>
<keyword evidence="3" id="KW-1185">Reference proteome</keyword>
<name>A0AA35T974_GEOBA</name>
<dbReference type="PANTHER" id="PTHR10992">
    <property type="entry name" value="METHYLESTERASE FAMILY MEMBER"/>
    <property type="match status" value="1"/>
</dbReference>
<dbReference type="GO" id="GO:0080031">
    <property type="term" value="F:methyl salicylate esterase activity"/>
    <property type="evidence" value="ECO:0007669"/>
    <property type="project" value="TreeGrafter"/>
</dbReference>
<reference evidence="2" key="1">
    <citation type="submission" date="2023-03" db="EMBL/GenBank/DDBJ databases">
        <authorList>
            <person name="Steffen K."/>
            <person name="Cardenas P."/>
        </authorList>
    </citation>
    <scope>NUCLEOTIDE SEQUENCE</scope>
</reference>
<evidence type="ECO:0000313" key="3">
    <source>
        <dbReference type="Proteomes" id="UP001174909"/>
    </source>
</evidence>
<accession>A0AA35T974</accession>
<dbReference type="GO" id="GO:0009696">
    <property type="term" value="P:salicylic acid metabolic process"/>
    <property type="evidence" value="ECO:0007669"/>
    <property type="project" value="TreeGrafter"/>
</dbReference>
<dbReference type="Gene3D" id="3.40.50.1820">
    <property type="entry name" value="alpha/beta hydrolase"/>
    <property type="match status" value="1"/>
</dbReference>
<dbReference type="AlphaFoldDB" id="A0AA35T974"/>
<comment type="caution">
    <text evidence="2">The sequence shown here is derived from an EMBL/GenBank/DDBJ whole genome shotgun (WGS) entry which is preliminary data.</text>
</comment>
<evidence type="ECO:0000259" key="1">
    <source>
        <dbReference type="Pfam" id="PF12697"/>
    </source>
</evidence>
<evidence type="ECO:0000313" key="2">
    <source>
        <dbReference type="EMBL" id="CAI8043057.1"/>
    </source>
</evidence>
<dbReference type="EMBL" id="CASHTH010003296">
    <property type="protein sequence ID" value="CAI8043057.1"/>
    <property type="molecule type" value="Genomic_DNA"/>
</dbReference>
<dbReference type="SUPFAM" id="SSF53474">
    <property type="entry name" value="alpha/beta-Hydrolases"/>
    <property type="match status" value="1"/>
</dbReference>
<dbReference type="PANTHER" id="PTHR10992:SF872">
    <property type="entry name" value="METHYLESTERASE 11, CHLOROPLASTIC-RELATED"/>
    <property type="match status" value="1"/>
</dbReference>